<proteinExistence type="predicted"/>
<name>A0A0F9I7C1_9ZZZZ</name>
<feature type="non-terminal residue" evidence="1">
    <location>
        <position position="1"/>
    </location>
</feature>
<accession>A0A0F9I7C1</accession>
<evidence type="ECO:0000313" key="1">
    <source>
        <dbReference type="EMBL" id="KKM23442.1"/>
    </source>
</evidence>
<comment type="caution">
    <text evidence="1">The sequence shown here is derived from an EMBL/GenBank/DDBJ whole genome shotgun (WGS) entry which is preliminary data.</text>
</comment>
<dbReference type="AlphaFoldDB" id="A0A0F9I7C1"/>
<sequence>RMKREFDKFLDEAFTNDGEYNLEHDYSERTRIGLIICATVFTTLKRAQSGMEASRIFKSINIGEHLGGGQQQKGFGDALKFWK</sequence>
<protein>
    <submittedName>
        <fullName evidence="1">Uncharacterized protein</fullName>
    </submittedName>
</protein>
<organism evidence="1">
    <name type="scientific">marine sediment metagenome</name>
    <dbReference type="NCBI Taxonomy" id="412755"/>
    <lineage>
        <taxon>unclassified sequences</taxon>
        <taxon>metagenomes</taxon>
        <taxon>ecological metagenomes</taxon>
    </lineage>
</organism>
<reference evidence="1" key="1">
    <citation type="journal article" date="2015" name="Nature">
        <title>Complex archaea that bridge the gap between prokaryotes and eukaryotes.</title>
        <authorList>
            <person name="Spang A."/>
            <person name="Saw J.H."/>
            <person name="Jorgensen S.L."/>
            <person name="Zaremba-Niedzwiedzka K."/>
            <person name="Martijn J."/>
            <person name="Lind A.E."/>
            <person name="van Eijk R."/>
            <person name="Schleper C."/>
            <person name="Guy L."/>
            <person name="Ettema T.J."/>
        </authorList>
    </citation>
    <scope>NUCLEOTIDE SEQUENCE</scope>
</reference>
<dbReference type="EMBL" id="LAZR01013123">
    <property type="protein sequence ID" value="KKM23442.1"/>
    <property type="molecule type" value="Genomic_DNA"/>
</dbReference>
<gene>
    <name evidence="1" type="ORF">LCGC14_1615180</name>
</gene>